<dbReference type="FunFam" id="3.30.310.10:FF:000005">
    <property type="entry name" value="TATA box-binding protein-like 1"/>
    <property type="match status" value="1"/>
</dbReference>
<dbReference type="Proteomes" id="UP000728032">
    <property type="component" value="Unassembled WGS sequence"/>
</dbReference>
<sequence length="280" mass="30883">MNAQNGINQSIGSDMKQEVSLSEQNGDNNGQNDTTEEPDPEVDITISNVVSTFSVKCHLNLRQIASKGSNVVYKREQSMILMKLRAPRVTASIWSSGKITCTGATTEESAKCGARRIARCLQKMGFKVKFNSFRVVNVLGTCILPFGIKIHEFSSDHRPNASYEPELHPGATYRMKDIKAVLKVFQTGAITITAPSIGSVQNAVERIYPLVHEYRKPKPNQSTQSSSAAKLNGKKEPKKEPSKFLNDHDISDPEVSDEDIVMDGQSEDSDVDPDYSDKSD</sequence>
<dbReference type="SUPFAM" id="SSF55945">
    <property type="entry name" value="TATA-box binding protein-like"/>
    <property type="match status" value="2"/>
</dbReference>
<feature type="compositionally biased region" description="Polar residues" evidence="11">
    <location>
        <begin position="1"/>
        <end position="12"/>
    </location>
</feature>
<keyword evidence="5" id="KW-0805">Transcription regulation</keyword>
<feature type="compositionally biased region" description="Acidic residues" evidence="11">
    <location>
        <begin position="252"/>
        <end position="274"/>
    </location>
</feature>
<proteinExistence type="inferred from homology"/>
<evidence type="ECO:0000256" key="4">
    <source>
        <dbReference type="ARBA" id="ARBA00022490"/>
    </source>
</evidence>
<dbReference type="EMBL" id="CAJPVJ010000061">
    <property type="protein sequence ID" value="CAG2159967.1"/>
    <property type="molecule type" value="Genomic_DNA"/>
</dbReference>
<evidence type="ECO:0000256" key="1">
    <source>
        <dbReference type="ARBA" id="ARBA00004123"/>
    </source>
</evidence>
<evidence type="ECO:0000256" key="5">
    <source>
        <dbReference type="ARBA" id="ARBA00023015"/>
    </source>
</evidence>
<dbReference type="AlphaFoldDB" id="A0A7R9L8Y4"/>
<comment type="similarity">
    <text evidence="3">Belongs to the TBP family.</text>
</comment>
<organism evidence="12">
    <name type="scientific">Oppiella nova</name>
    <dbReference type="NCBI Taxonomy" id="334625"/>
    <lineage>
        <taxon>Eukaryota</taxon>
        <taxon>Metazoa</taxon>
        <taxon>Ecdysozoa</taxon>
        <taxon>Arthropoda</taxon>
        <taxon>Chelicerata</taxon>
        <taxon>Arachnida</taxon>
        <taxon>Acari</taxon>
        <taxon>Acariformes</taxon>
        <taxon>Sarcoptiformes</taxon>
        <taxon>Oribatida</taxon>
        <taxon>Brachypylina</taxon>
        <taxon>Oppioidea</taxon>
        <taxon>Oppiidae</taxon>
        <taxon>Oppiella</taxon>
    </lineage>
</organism>
<feature type="compositionally biased region" description="Polar residues" evidence="11">
    <location>
        <begin position="19"/>
        <end position="33"/>
    </location>
</feature>
<keyword evidence="8" id="KW-0539">Nucleus</keyword>
<gene>
    <name evidence="12" type="ORF">ONB1V03_LOCUS685</name>
</gene>
<dbReference type="FunFam" id="3.30.310.10:FF:000009">
    <property type="entry name" value="TatA box-binding protein-like protein 1"/>
    <property type="match status" value="1"/>
</dbReference>
<keyword evidence="6" id="KW-0238">DNA-binding</keyword>
<evidence type="ECO:0000256" key="6">
    <source>
        <dbReference type="ARBA" id="ARBA00023125"/>
    </source>
</evidence>
<feature type="compositionally biased region" description="Polar residues" evidence="11">
    <location>
        <begin position="219"/>
        <end position="229"/>
    </location>
</feature>
<evidence type="ECO:0000256" key="8">
    <source>
        <dbReference type="ARBA" id="ARBA00023242"/>
    </source>
</evidence>
<keyword evidence="13" id="KW-1185">Reference proteome</keyword>
<reference evidence="12" key="1">
    <citation type="submission" date="2020-11" db="EMBL/GenBank/DDBJ databases">
        <authorList>
            <person name="Tran Van P."/>
        </authorList>
    </citation>
    <scope>NUCLEOTIDE SEQUENCE</scope>
</reference>
<dbReference type="GO" id="GO:0006352">
    <property type="term" value="P:DNA-templated transcription initiation"/>
    <property type="evidence" value="ECO:0007669"/>
    <property type="project" value="InterPro"/>
</dbReference>
<dbReference type="GO" id="GO:0003677">
    <property type="term" value="F:DNA binding"/>
    <property type="evidence" value="ECO:0007669"/>
    <property type="project" value="UniProtKB-KW"/>
</dbReference>
<dbReference type="InterPro" id="IPR000814">
    <property type="entry name" value="TBP"/>
</dbReference>
<comment type="subcellular location">
    <subcellularLocation>
        <location evidence="2">Cytoplasm</location>
    </subcellularLocation>
    <subcellularLocation>
        <location evidence="1">Nucleus</location>
    </subcellularLocation>
</comment>
<evidence type="ECO:0000256" key="10">
    <source>
        <dbReference type="ARBA" id="ARBA00033173"/>
    </source>
</evidence>
<dbReference type="OrthoDB" id="2127950at2759"/>
<dbReference type="InterPro" id="IPR012295">
    <property type="entry name" value="TBP_dom_sf"/>
</dbReference>
<dbReference type="GO" id="GO:0005737">
    <property type="term" value="C:cytoplasm"/>
    <property type="evidence" value="ECO:0007669"/>
    <property type="project" value="UniProtKB-SubCell"/>
</dbReference>
<name>A0A7R9L8Y4_9ACAR</name>
<evidence type="ECO:0000256" key="9">
    <source>
        <dbReference type="ARBA" id="ARBA00023474"/>
    </source>
</evidence>
<evidence type="ECO:0000256" key="11">
    <source>
        <dbReference type="SAM" id="MobiDB-lite"/>
    </source>
</evidence>
<dbReference type="PANTHER" id="PTHR10126">
    <property type="entry name" value="TATA-BOX BINDING PROTEIN"/>
    <property type="match status" value="1"/>
</dbReference>
<accession>A0A7R9L8Y4</accession>
<dbReference type="EMBL" id="OC914886">
    <property type="protein sequence ID" value="CAD7637216.1"/>
    <property type="molecule type" value="Genomic_DNA"/>
</dbReference>
<feature type="compositionally biased region" description="Basic and acidic residues" evidence="11">
    <location>
        <begin position="233"/>
        <end position="251"/>
    </location>
</feature>
<dbReference type="InterPro" id="IPR015445">
    <property type="entry name" value="TBP-like"/>
</dbReference>
<dbReference type="PRINTS" id="PR00686">
    <property type="entry name" value="TIFACTORIID"/>
</dbReference>
<evidence type="ECO:0000256" key="2">
    <source>
        <dbReference type="ARBA" id="ARBA00004496"/>
    </source>
</evidence>
<dbReference type="CDD" id="cd04517">
    <property type="entry name" value="TLF"/>
    <property type="match status" value="1"/>
</dbReference>
<feature type="region of interest" description="Disordered" evidence="11">
    <location>
        <begin position="214"/>
        <end position="280"/>
    </location>
</feature>
<evidence type="ECO:0000256" key="3">
    <source>
        <dbReference type="ARBA" id="ARBA00005560"/>
    </source>
</evidence>
<keyword evidence="7" id="KW-0804">Transcription</keyword>
<evidence type="ECO:0000313" key="12">
    <source>
        <dbReference type="EMBL" id="CAD7637216.1"/>
    </source>
</evidence>
<protein>
    <recommendedName>
        <fullName evidence="9">TATA box-binding protein-like 1</fullName>
    </recommendedName>
    <alternativeName>
        <fullName evidence="10">TBP-like factor</fullName>
    </alternativeName>
</protein>
<evidence type="ECO:0000313" key="13">
    <source>
        <dbReference type="Proteomes" id="UP000728032"/>
    </source>
</evidence>
<dbReference type="Gene3D" id="3.30.310.10">
    <property type="entry name" value="TATA-Binding Protein"/>
    <property type="match status" value="2"/>
</dbReference>
<dbReference type="Pfam" id="PF00352">
    <property type="entry name" value="TBP"/>
    <property type="match status" value="2"/>
</dbReference>
<evidence type="ECO:0000256" key="7">
    <source>
        <dbReference type="ARBA" id="ARBA00023163"/>
    </source>
</evidence>
<dbReference type="GO" id="GO:0005634">
    <property type="term" value="C:nucleus"/>
    <property type="evidence" value="ECO:0007669"/>
    <property type="project" value="UniProtKB-SubCell"/>
</dbReference>
<feature type="region of interest" description="Disordered" evidence="11">
    <location>
        <begin position="1"/>
        <end position="41"/>
    </location>
</feature>
<keyword evidence="4" id="KW-0963">Cytoplasm</keyword>